<protein>
    <submittedName>
        <fullName evidence="1">Uncharacterized protein</fullName>
    </submittedName>
</protein>
<evidence type="ECO:0000313" key="2">
    <source>
        <dbReference type="Proteomes" id="UP000793456"/>
    </source>
</evidence>
<name>A0ACD3RV63_LARCR</name>
<dbReference type="Proteomes" id="UP000793456">
    <property type="component" value="Chromosome I"/>
</dbReference>
<proteinExistence type="predicted"/>
<gene>
    <name evidence="1" type="ORF">E3U43_008687</name>
</gene>
<keyword evidence="2" id="KW-1185">Reference proteome</keyword>
<organism evidence="1 2">
    <name type="scientific">Larimichthys crocea</name>
    <name type="common">Large yellow croaker</name>
    <name type="synonym">Pseudosciaena crocea</name>
    <dbReference type="NCBI Taxonomy" id="215358"/>
    <lineage>
        <taxon>Eukaryota</taxon>
        <taxon>Metazoa</taxon>
        <taxon>Chordata</taxon>
        <taxon>Craniata</taxon>
        <taxon>Vertebrata</taxon>
        <taxon>Euteleostomi</taxon>
        <taxon>Actinopterygii</taxon>
        <taxon>Neopterygii</taxon>
        <taxon>Teleostei</taxon>
        <taxon>Neoteleostei</taxon>
        <taxon>Acanthomorphata</taxon>
        <taxon>Eupercaria</taxon>
        <taxon>Sciaenidae</taxon>
        <taxon>Larimichthys</taxon>
    </lineage>
</organism>
<evidence type="ECO:0000313" key="1">
    <source>
        <dbReference type="EMBL" id="TMS23381.1"/>
    </source>
</evidence>
<comment type="caution">
    <text evidence="1">The sequence shown here is derived from an EMBL/GenBank/DDBJ whole genome shotgun (WGS) entry which is preliminary data.</text>
</comment>
<sequence>GEKCLKQTTERPDNNAQLNMGTVSDNHSAAVQRTPAEEQDDLCYASVRYSKQQEDPLYSNIRPVQPNRNKNEEQEEEDEGSVEYSVVKMKSGSASPESRRQDAVQDPFALYSTVTKTPRVTFKSIL</sequence>
<feature type="non-terminal residue" evidence="1">
    <location>
        <position position="1"/>
    </location>
</feature>
<reference evidence="1" key="1">
    <citation type="submission" date="2018-11" db="EMBL/GenBank/DDBJ databases">
        <title>The sequence and de novo assembly of Larimichthys crocea genome using PacBio and Hi-C technologies.</title>
        <authorList>
            <person name="Xu P."/>
            <person name="Chen B."/>
            <person name="Zhou Z."/>
            <person name="Ke Q."/>
            <person name="Wu Y."/>
            <person name="Bai H."/>
            <person name="Pu F."/>
        </authorList>
    </citation>
    <scope>NUCLEOTIDE SEQUENCE</scope>
    <source>
        <tissue evidence="1">Muscle</tissue>
    </source>
</reference>
<dbReference type="EMBL" id="CM011674">
    <property type="protein sequence ID" value="TMS23381.1"/>
    <property type="molecule type" value="Genomic_DNA"/>
</dbReference>
<accession>A0ACD3RV63</accession>